<keyword evidence="1" id="KW-0472">Membrane</keyword>
<organism evidence="2 3">
    <name type="scientific">Eubacterium callanderi</name>
    <dbReference type="NCBI Taxonomy" id="53442"/>
    <lineage>
        <taxon>Bacteria</taxon>
        <taxon>Bacillati</taxon>
        <taxon>Bacillota</taxon>
        <taxon>Clostridia</taxon>
        <taxon>Eubacteriales</taxon>
        <taxon>Eubacteriaceae</taxon>
        <taxon>Eubacterium</taxon>
    </lineage>
</organism>
<reference evidence="2 3" key="1">
    <citation type="submission" date="2016-11" db="EMBL/GenBank/DDBJ databases">
        <authorList>
            <person name="Varghese N."/>
            <person name="Submissions S."/>
        </authorList>
    </citation>
    <scope>NUCLEOTIDE SEQUENCE [LARGE SCALE GENOMIC DNA]</scope>
    <source>
        <strain evidence="2 3">FD</strain>
    </source>
</reference>
<feature type="transmembrane region" description="Helical" evidence="1">
    <location>
        <begin position="13"/>
        <end position="30"/>
    </location>
</feature>
<evidence type="ECO:0000256" key="1">
    <source>
        <dbReference type="SAM" id="Phobius"/>
    </source>
</evidence>
<keyword evidence="1" id="KW-1133">Transmembrane helix</keyword>
<proteinExistence type="predicted"/>
<protein>
    <submittedName>
        <fullName evidence="2">Uncharacterized protein</fullName>
    </submittedName>
</protein>
<accession>A0AB74F1Q4</accession>
<keyword evidence="1" id="KW-0812">Transmembrane</keyword>
<name>A0AB74F1Q4_9FIRM</name>
<evidence type="ECO:0000313" key="2">
    <source>
        <dbReference type="EMBL" id="SHL47114.1"/>
    </source>
</evidence>
<sequence>MAILTSLNNVKKMNTFFSSFSFFSFSFFWCPKFSCHERTA</sequence>
<dbReference type="Proteomes" id="UP000184012">
    <property type="component" value="Unassembled WGS sequence"/>
</dbReference>
<dbReference type="AlphaFoldDB" id="A0AB74F1Q4"/>
<gene>
    <name evidence="2" type="ORF">SAMN04515649_105142</name>
</gene>
<dbReference type="EMBL" id="FRBP01000005">
    <property type="protein sequence ID" value="SHL47114.1"/>
    <property type="molecule type" value="Genomic_DNA"/>
</dbReference>
<evidence type="ECO:0000313" key="3">
    <source>
        <dbReference type="Proteomes" id="UP000184012"/>
    </source>
</evidence>
<comment type="caution">
    <text evidence="2">The sequence shown here is derived from an EMBL/GenBank/DDBJ whole genome shotgun (WGS) entry which is preliminary data.</text>
</comment>